<name>A0A346A4Y1_9HYPH</name>
<evidence type="ECO:0000259" key="10">
    <source>
        <dbReference type="Pfam" id="PF04290"/>
    </source>
</evidence>
<dbReference type="GO" id="GO:0005886">
    <property type="term" value="C:plasma membrane"/>
    <property type="evidence" value="ECO:0007669"/>
    <property type="project" value="UniProtKB-SubCell"/>
</dbReference>
<keyword evidence="6 9" id="KW-1133">Transmembrane helix</keyword>
<evidence type="ECO:0000256" key="7">
    <source>
        <dbReference type="ARBA" id="ARBA00023136"/>
    </source>
</evidence>
<dbReference type="OrthoDB" id="7843639at2"/>
<dbReference type="GO" id="GO:0015740">
    <property type="term" value="P:C4-dicarboxylate transport"/>
    <property type="evidence" value="ECO:0007669"/>
    <property type="project" value="TreeGrafter"/>
</dbReference>
<evidence type="ECO:0000256" key="8">
    <source>
        <dbReference type="ARBA" id="ARBA00038436"/>
    </source>
</evidence>
<dbReference type="AlphaFoldDB" id="A0A346A4Y1"/>
<reference evidence="11 12" key="1">
    <citation type="submission" date="2018-07" db="EMBL/GenBank/DDBJ databases">
        <authorList>
            <person name="Quirk P.G."/>
            <person name="Krulwich T.A."/>
        </authorList>
    </citation>
    <scope>NUCLEOTIDE SEQUENCE [LARGE SCALE GENOMIC DNA]</scope>
    <source>
        <strain evidence="11 12">CC-BB4</strain>
    </source>
</reference>
<dbReference type="PANTHER" id="PTHR35011:SF2">
    <property type="entry name" value="2,3-DIKETO-L-GULONATE TRAP TRANSPORTER SMALL PERMEASE PROTEIN YIAM"/>
    <property type="match status" value="1"/>
</dbReference>
<evidence type="ECO:0000256" key="1">
    <source>
        <dbReference type="ARBA" id="ARBA00004429"/>
    </source>
</evidence>
<protein>
    <recommendedName>
        <fullName evidence="9">TRAP transporter small permease protein</fullName>
    </recommendedName>
</protein>
<keyword evidence="7 9" id="KW-0472">Membrane</keyword>
<dbReference type="EMBL" id="CP031417">
    <property type="protein sequence ID" value="AXK84228.1"/>
    <property type="molecule type" value="Genomic_DNA"/>
</dbReference>
<feature type="transmembrane region" description="Helical" evidence="9">
    <location>
        <begin position="95"/>
        <end position="115"/>
    </location>
</feature>
<dbReference type="RefSeq" id="WP_115694607.1">
    <property type="nucleotide sequence ID" value="NZ_CP031417.1"/>
</dbReference>
<feature type="transmembrane region" description="Helical" evidence="9">
    <location>
        <begin position="43"/>
        <end position="64"/>
    </location>
</feature>
<dbReference type="InterPro" id="IPR007387">
    <property type="entry name" value="TRAP_DctQ"/>
</dbReference>
<evidence type="ECO:0000256" key="3">
    <source>
        <dbReference type="ARBA" id="ARBA00022475"/>
    </source>
</evidence>
<dbReference type="Pfam" id="PF04290">
    <property type="entry name" value="DctQ"/>
    <property type="match status" value="1"/>
</dbReference>
<evidence type="ECO:0000256" key="4">
    <source>
        <dbReference type="ARBA" id="ARBA00022519"/>
    </source>
</evidence>
<evidence type="ECO:0000313" key="11">
    <source>
        <dbReference type="EMBL" id="AXK84228.1"/>
    </source>
</evidence>
<proteinExistence type="inferred from homology"/>
<dbReference type="PANTHER" id="PTHR35011">
    <property type="entry name" value="2,3-DIKETO-L-GULONATE TRAP TRANSPORTER SMALL PERMEASE PROTEIN YIAM"/>
    <property type="match status" value="1"/>
</dbReference>
<evidence type="ECO:0000256" key="6">
    <source>
        <dbReference type="ARBA" id="ARBA00022989"/>
    </source>
</evidence>
<comment type="subunit">
    <text evidence="9">The complex comprises the extracytoplasmic solute receptor protein and the two transmembrane proteins.</text>
</comment>
<keyword evidence="3" id="KW-1003">Cell membrane</keyword>
<feature type="domain" description="Tripartite ATP-independent periplasmic transporters DctQ component" evidence="10">
    <location>
        <begin position="22"/>
        <end position="162"/>
    </location>
</feature>
<keyword evidence="5 9" id="KW-0812">Transmembrane</keyword>
<evidence type="ECO:0000256" key="2">
    <source>
        <dbReference type="ARBA" id="ARBA00022448"/>
    </source>
</evidence>
<dbReference type="GO" id="GO:0022857">
    <property type="term" value="F:transmembrane transporter activity"/>
    <property type="evidence" value="ECO:0007669"/>
    <property type="project" value="UniProtKB-UniRule"/>
</dbReference>
<gene>
    <name evidence="11" type="ORF">DW352_25790</name>
</gene>
<evidence type="ECO:0000313" key="12">
    <source>
        <dbReference type="Proteomes" id="UP000254889"/>
    </source>
</evidence>
<feature type="transmembrane region" description="Helical" evidence="9">
    <location>
        <begin position="12"/>
        <end position="31"/>
    </location>
</feature>
<comment type="function">
    <text evidence="9">Part of the tripartite ATP-independent periplasmic (TRAP) transport system.</text>
</comment>
<organism evidence="11 12">
    <name type="scientific">Pseudolabrys taiwanensis</name>
    <dbReference type="NCBI Taxonomy" id="331696"/>
    <lineage>
        <taxon>Bacteria</taxon>
        <taxon>Pseudomonadati</taxon>
        <taxon>Pseudomonadota</taxon>
        <taxon>Alphaproteobacteria</taxon>
        <taxon>Hyphomicrobiales</taxon>
        <taxon>Xanthobacteraceae</taxon>
        <taxon>Pseudolabrys</taxon>
    </lineage>
</organism>
<evidence type="ECO:0000256" key="5">
    <source>
        <dbReference type="ARBA" id="ARBA00022692"/>
    </source>
</evidence>
<comment type="subcellular location">
    <subcellularLocation>
        <location evidence="1 9">Cell inner membrane</location>
        <topology evidence="1 9">Multi-pass membrane protein</topology>
    </subcellularLocation>
</comment>
<accession>A0A346A4Y1</accession>
<keyword evidence="4 9" id="KW-0997">Cell inner membrane</keyword>
<feature type="transmembrane region" description="Helical" evidence="9">
    <location>
        <begin position="135"/>
        <end position="154"/>
    </location>
</feature>
<evidence type="ECO:0000256" key="9">
    <source>
        <dbReference type="RuleBase" id="RU369079"/>
    </source>
</evidence>
<dbReference type="KEGG" id="ptaw:DW352_25790"/>
<dbReference type="InterPro" id="IPR055348">
    <property type="entry name" value="DctQ"/>
</dbReference>
<sequence length="199" mass="22307">MFLRILDRLEEILIATLIAAATLLIFVAVVQRYAVGVSWLYPLVYHIDLTWAQELCIYMFVWMAKFGAAYGVRTGIHVGVDVVVNMLEPPGRKKIILFGLLCGALFTAIVGTMGAKFVIELYPTGQVSPDMEMPRWIVFLCVPLGSYLMCFRFLQVAWHFWQTGELPHHDPGHVEGVVESPAAARDLRAEELASTPPRT</sequence>
<keyword evidence="12" id="KW-1185">Reference proteome</keyword>
<comment type="similarity">
    <text evidence="8 9">Belongs to the TRAP transporter small permease family.</text>
</comment>
<keyword evidence="2 9" id="KW-0813">Transport</keyword>
<dbReference type="Proteomes" id="UP000254889">
    <property type="component" value="Chromosome"/>
</dbReference>